<evidence type="ECO:0000313" key="3">
    <source>
        <dbReference type="Proteomes" id="UP001516472"/>
    </source>
</evidence>
<dbReference type="EMBL" id="JAAIYO010000001">
    <property type="protein sequence ID" value="MBE4747745.1"/>
    <property type="molecule type" value="Genomic_DNA"/>
</dbReference>
<protein>
    <submittedName>
        <fullName evidence="2">Uncharacterized protein</fullName>
    </submittedName>
</protein>
<reference evidence="2 3" key="1">
    <citation type="submission" date="2020-02" db="EMBL/GenBank/DDBJ databases">
        <authorList>
            <person name="Babadi Z.K."/>
            <person name="Risdian C."/>
            <person name="Ebrahimipour G.H."/>
            <person name="Wink J."/>
        </authorList>
    </citation>
    <scope>NUCLEOTIDE SEQUENCE [LARGE SCALE GENOMIC DNA]</scope>
    <source>
        <strain evidence="2 3">ZKHCc1 1396</strain>
    </source>
</reference>
<keyword evidence="3" id="KW-1185">Reference proteome</keyword>
<organism evidence="2 3">
    <name type="scientific">Corallococcus soli</name>
    <dbReference type="NCBI Taxonomy" id="2710757"/>
    <lineage>
        <taxon>Bacteria</taxon>
        <taxon>Pseudomonadati</taxon>
        <taxon>Myxococcota</taxon>
        <taxon>Myxococcia</taxon>
        <taxon>Myxococcales</taxon>
        <taxon>Cystobacterineae</taxon>
        <taxon>Myxococcaceae</taxon>
        <taxon>Corallococcus</taxon>
    </lineage>
</organism>
<dbReference type="PROSITE" id="PS51257">
    <property type="entry name" value="PROKAR_LIPOPROTEIN"/>
    <property type="match status" value="1"/>
</dbReference>
<keyword evidence="1" id="KW-0732">Signal</keyword>
<accession>A0ABR9PIN1</accession>
<name>A0ABR9PIN1_9BACT</name>
<evidence type="ECO:0000313" key="2">
    <source>
        <dbReference type="EMBL" id="MBE4747745.1"/>
    </source>
</evidence>
<comment type="caution">
    <text evidence="2">The sequence shown here is derived from an EMBL/GenBank/DDBJ whole genome shotgun (WGS) entry which is preliminary data.</text>
</comment>
<evidence type="ECO:0000256" key="1">
    <source>
        <dbReference type="SAM" id="SignalP"/>
    </source>
</evidence>
<proteinExistence type="predicted"/>
<dbReference type="Proteomes" id="UP001516472">
    <property type="component" value="Unassembled WGS sequence"/>
</dbReference>
<feature type="chain" id="PRO_5046736922" evidence="1">
    <location>
        <begin position="18"/>
        <end position="117"/>
    </location>
</feature>
<sequence length="117" mass="12680">MRFMLAVALALSAIACSKGLDTIESAEAFAKSRGVALTGKTENKEQIVAPRSYDYKVGEVEVAILQFNTSDAAGKWKEMMDGTPFASEQRVRHGSVIFQVWGGDDADRQKVVAALEP</sequence>
<dbReference type="RefSeq" id="WP_193347103.1">
    <property type="nucleotide sequence ID" value="NZ_CBCSIP010000402.1"/>
</dbReference>
<feature type="signal peptide" evidence="1">
    <location>
        <begin position="1"/>
        <end position="17"/>
    </location>
</feature>
<gene>
    <name evidence="2" type="ORF">G4177_06075</name>
</gene>